<protein>
    <submittedName>
        <fullName evidence="1">Uncharacterized protein</fullName>
    </submittedName>
</protein>
<evidence type="ECO:0000313" key="2">
    <source>
        <dbReference type="Proteomes" id="UP001460270"/>
    </source>
</evidence>
<name>A0AAW0Q3E0_9GOBI</name>
<dbReference type="EMBL" id="JBBPFD010000002">
    <property type="protein sequence ID" value="KAK7938654.1"/>
    <property type="molecule type" value="Genomic_DNA"/>
</dbReference>
<gene>
    <name evidence="1" type="ORF">WMY93_001980</name>
</gene>
<proteinExistence type="predicted"/>
<comment type="caution">
    <text evidence="1">The sequence shown here is derived from an EMBL/GenBank/DDBJ whole genome shotgun (WGS) entry which is preliminary data.</text>
</comment>
<dbReference type="AlphaFoldDB" id="A0AAW0Q3E0"/>
<evidence type="ECO:0000313" key="1">
    <source>
        <dbReference type="EMBL" id="KAK7938654.1"/>
    </source>
</evidence>
<dbReference type="Proteomes" id="UP001460270">
    <property type="component" value="Unassembled WGS sequence"/>
</dbReference>
<keyword evidence="2" id="KW-1185">Reference proteome</keyword>
<accession>A0AAW0Q3E0</accession>
<sequence>MIAEAVESGSVTLGGDMRADTPGIGKKIDALGRQRVASSHFVEEEFGESPVLVSLHINIRGGGCGKVEFRWQTIYRTFTAMTTPCFLTACTSHLLEKSKTVAQPNVAKMSPEYHTSSLESFHSLILRFAPKNVVFHSQGCCAGYIDKLMGLLFESVVEDATTYQRFTEQIPIPEKLCARFVRPDKKMLSADTGLGFQERIR</sequence>
<organism evidence="1 2">
    <name type="scientific">Mugilogobius chulae</name>
    <name type="common">yellowstripe goby</name>
    <dbReference type="NCBI Taxonomy" id="88201"/>
    <lineage>
        <taxon>Eukaryota</taxon>
        <taxon>Metazoa</taxon>
        <taxon>Chordata</taxon>
        <taxon>Craniata</taxon>
        <taxon>Vertebrata</taxon>
        <taxon>Euteleostomi</taxon>
        <taxon>Actinopterygii</taxon>
        <taxon>Neopterygii</taxon>
        <taxon>Teleostei</taxon>
        <taxon>Neoteleostei</taxon>
        <taxon>Acanthomorphata</taxon>
        <taxon>Gobiaria</taxon>
        <taxon>Gobiiformes</taxon>
        <taxon>Gobioidei</taxon>
        <taxon>Gobiidae</taxon>
        <taxon>Gobionellinae</taxon>
        <taxon>Mugilogobius</taxon>
    </lineage>
</organism>
<reference evidence="2" key="1">
    <citation type="submission" date="2024-04" db="EMBL/GenBank/DDBJ databases">
        <title>Salinicola lusitanus LLJ914,a marine bacterium isolated from the Okinawa Trough.</title>
        <authorList>
            <person name="Li J."/>
        </authorList>
    </citation>
    <scope>NUCLEOTIDE SEQUENCE [LARGE SCALE GENOMIC DNA]</scope>
</reference>